<dbReference type="RefSeq" id="WP_328300383.1">
    <property type="nucleotide sequence ID" value="NZ_CP069798.1"/>
</dbReference>
<reference evidence="3" key="1">
    <citation type="submission" date="2021-02" db="EMBL/GenBank/DDBJ databases">
        <title>Neisseriaceae sp. 26B isolated from the cloaca of a Common Toad-headed Turtle (Mesoclemmys nasuta).</title>
        <authorList>
            <person name="Spergser J."/>
            <person name="Busse H.-J."/>
        </authorList>
    </citation>
    <scope>NUCLEOTIDE SEQUENCE</scope>
    <source>
        <strain evidence="3">26B</strain>
    </source>
</reference>
<keyword evidence="2" id="KW-1133">Transmembrane helix</keyword>
<feature type="coiled-coil region" evidence="1">
    <location>
        <begin position="97"/>
        <end position="131"/>
    </location>
</feature>
<dbReference type="AlphaFoldDB" id="A0A892ZHX5"/>
<keyword evidence="1" id="KW-0175">Coiled coil</keyword>
<protein>
    <submittedName>
        <fullName evidence="3">DUF3302 domain-containing protein</fullName>
    </submittedName>
</protein>
<feature type="transmembrane region" description="Helical" evidence="2">
    <location>
        <begin position="6"/>
        <end position="25"/>
    </location>
</feature>
<name>A0A892ZHX5_9NEIS</name>
<gene>
    <name evidence="3" type="ORF">JQU52_10480</name>
</gene>
<keyword evidence="2" id="KW-0472">Membrane</keyword>
<evidence type="ECO:0000313" key="3">
    <source>
        <dbReference type="EMBL" id="QRQ81144.1"/>
    </source>
</evidence>
<keyword evidence="4" id="KW-1185">Reference proteome</keyword>
<organism evidence="3 4">
    <name type="scientific">Paralysiella testudinis</name>
    <dbReference type="NCBI Taxonomy" id="2809020"/>
    <lineage>
        <taxon>Bacteria</taxon>
        <taxon>Pseudomonadati</taxon>
        <taxon>Pseudomonadota</taxon>
        <taxon>Betaproteobacteria</taxon>
        <taxon>Neisseriales</taxon>
        <taxon>Neisseriaceae</taxon>
        <taxon>Paralysiella</taxon>
    </lineage>
</organism>
<evidence type="ECO:0000256" key="1">
    <source>
        <dbReference type="SAM" id="Coils"/>
    </source>
</evidence>
<dbReference type="KEGG" id="ptes:JQU52_10480"/>
<dbReference type="Pfam" id="PF11742">
    <property type="entry name" value="DUF3302"/>
    <property type="match status" value="1"/>
</dbReference>
<dbReference type="Proteomes" id="UP000653156">
    <property type="component" value="Chromosome"/>
</dbReference>
<sequence length="150" mass="17066">MFLDYLALFFLIFASLAIFYGIIAIHDIPYEIAKKRNHPHLEAIHYAGWVSLFTLHVIWPFLWIWATLWQKENGWGNGNHQKDSQTLQNLIAISGQVPELQESTRKLEAEVARLNQELQALSAQLHAKADINTGMDNNIGTNEPQSEGSL</sequence>
<keyword evidence="2" id="KW-0812">Transmembrane</keyword>
<dbReference type="InterPro" id="IPR011223">
    <property type="entry name" value="UCP028770"/>
</dbReference>
<evidence type="ECO:0000313" key="4">
    <source>
        <dbReference type="Proteomes" id="UP000653156"/>
    </source>
</evidence>
<accession>A0A892ZHX5</accession>
<dbReference type="EMBL" id="CP069798">
    <property type="protein sequence ID" value="QRQ81144.1"/>
    <property type="molecule type" value="Genomic_DNA"/>
</dbReference>
<feature type="transmembrane region" description="Helical" evidence="2">
    <location>
        <begin position="46"/>
        <end position="66"/>
    </location>
</feature>
<proteinExistence type="predicted"/>
<evidence type="ECO:0000256" key="2">
    <source>
        <dbReference type="SAM" id="Phobius"/>
    </source>
</evidence>